<keyword evidence="3" id="KW-1185">Reference proteome</keyword>
<organism evidence="3 4">
    <name type="scientific">Frankliniella occidentalis</name>
    <name type="common">Western flower thrips</name>
    <name type="synonym">Euthrips occidentalis</name>
    <dbReference type="NCBI Taxonomy" id="133901"/>
    <lineage>
        <taxon>Eukaryota</taxon>
        <taxon>Metazoa</taxon>
        <taxon>Ecdysozoa</taxon>
        <taxon>Arthropoda</taxon>
        <taxon>Hexapoda</taxon>
        <taxon>Insecta</taxon>
        <taxon>Pterygota</taxon>
        <taxon>Neoptera</taxon>
        <taxon>Paraneoptera</taxon>
        <taxon>Thysanoptera</taxon>
        <taxon>Terebrantia</taxon>
        <taxon>Thripoidea</taxon>
        <taxon>Thripidae</taxon>
        <taxon>Frankliniella</taxon>
    </lineage>
</organism>
<evidence type="ECO:0000256" key="1">
    <source>
        <dbReference type="SAM" id="MobiDB-lite"/>
    </source>
</evidence>
<dbReference type="GeneID" id="127750968"/>
<feature type="compositionally biased region" description="Polar residues" evidence="1">
    <location>
        <begin position="246"/>
        <end position="255"/>
    </location>
</feature>
<dbReference type="InterPro" id="IPR012337">
    <property type="entry name" value="RNaseH-like_sf"/>
</dbReference>
<dbReference type="GO" id="GO:0003676">
    <property type="term" value="F:nucleic acid binding"/>
    <property type="evidence" value="ECO:0007669"/>
    <property type="project" value="InterPro"/>
</dbReference>
<dbReference type="InterPro" id="IPR036397">
    <property type="entry name" value="RNaseH_sf"/>
</dbReference>
<dbReference type="AlphaFoldDB" id="A0A9C6X5N5"/>
<protein>
    <submittedName>
        <fullName evidence="4">Uncharacterized protein LOC127750968</fullName>
    </submittedName>
</protein>
<evidence type="ECO:0000259" key="2">
    <source>
        <dbReference type="PROSITE" id="PS50994"/>
    </source>
</evidence>
<dbReference type="Gene3D" id="3.30.420.10">
    <property type="entry name" value="Ribonuclease H-like superfamily/Ribonuclease H"/>
    <property type="match status" value="1"/>
</dbReference>
<dbReference type="PROSITE" id="PS50994">
    <property type="entry name" value="INTEGRASE"/>
    <property type="match status" value="1"/>
</dbReference>
<dbReference type="PANTHER" id="PTHR37984">
    <property type="entry name" value="PROTEIN CBG26694"/>
    <property type="match status" value="1"/>
</dbReference>
<dbReference type="RefSeq" id="XP_052129736.1">
    <property type="nucleotide sequence ID" value="XM_052273776.1"/>
</dbReference>
<feature type="compositionally biased region" description="Polar residues" evidence="1">
    <location>
        <begin position="228"/>
        <end position="238"/>
    </location>
</feature>
<evidence type="ECO:0000313" key="3">
    <source>
        <dbReference type="Proteomes" id="UP000504606"/>
    </source>
</evidence>
<dbReference type="InterPro" id="IPR050951">
    <property type="entry name" value="Retrovirus_Pol_polyprotein"/>
</dbReference>
<feature type="compositionally biased region" description="Polar residues" evidence="1">
    <location>
        <begin position="210"/>
        <end position="219"/>
    </location>
</feature>
<proteinExistence type="predicted"/>
<dbReference type="SUPFAM" id="SSF53098">
    <property type="entry name" value="Ribonuclease H-like"/>
    <property type="match status" value="1"/>
</dbReference>
<sequence length="290" mass="32694">MTKTTATDVIDYLRTLFALFGLPNELVCDSGPPFNSQEFSQFLQKNQCHLLHSPVTHPASNGQAENMVKNFKKTLMRQLLGPETSKRTIAHQAKLRLSWFSRERIQSQQEKIKNLHQNERRFKPGDKVWVRVEVEKQMIYKPASIVKKVSENYYDIELNGRLRHTSSEHLFDRDPLAEPISLKALPRPAIEIPENEQFLVQNPTPVPVINSANNSTPVASSPGELATQVPSVQSSSATPAKATPILTASNPTSSAERMPPRKLFQTAVPSSRPQRNAGLPSRYRDYFVKL</sequence>
<evidence type="ECO:0000313" key="4">
    <source>
        <dbReference type="RefSeq" id="XP_052129736.1"/>
    </source>
</evidence>
<dbReference type="InterPro" id="IPR001584">
    <property type="entry name" value="Integrase_cat-core"/>
</dbReference>
<dbReference type="OrthoDB" id="10058156at2759"/>
<dbReference type="GO" id="GO:0015074">
    <property type="term" value="P:DNA integration"/>
    <property type="evidence" value="ECO:0007669"/>
    <property type="project" value="InterPro"/>
</dbReference>
<feature type="domain" description="Integrase catalytic" evidence="2">
    <location>
        <begin position="1"/>
        <end position="125"/>
    </location>
</feature>
<accession>A0A9C6X5N5</accession>
<reference evidence="4" key="1">
    <citation type="submission" date="2025-08" db="UniProtKB">
        <authorList>
            <consortium name="RefSeq"/>
        </authorList>
    </citation>
    <scope>IDENTIFICATION</scope>
    <source>
        <tissue evidence="4">Whole organism</tissue>
    </source>
</reference>
<dbReference type="KEGG" id="foc:127750968"/>
<gene>
    <name evidence="4" type="primary">LOC127750968</name>
</gene>
<dbReference type="Proteomes" id="UP000504606">
    <property type="component" value="Unplaced"/>
</dbReference>
<feature type="region of interest" description="Disordered" evidence="1">
    <location>
        <begin position="210"/>
        <end position="280"/>
    </location>
</feature>
<dbReference type="PANTHER" id="PTHR37984:SF5">
    <property type="entry name" value="PROTEIN NYNRIN-LIKE"/>
    <property type="match status" value="1"/>
</dbReference>
<name>A0A9C6X5N5_FRAOC</name>